<dbReference type="SUPFAM" id="SSF52980">
    <property type="entry name" value="Restriction endonuclease-like"/>
    <property type="match status" value="1"/>
</dbReference>
<gene>
    <name evidence="3" type="ORF">EV193_10821</name>
</gene>
<dbReference type="InterPro" id="IPR003509">
    <property type="entry name" value="UPF0102_YraN-like"/>
</dbReference>
<dbReference type="PANTHER" id="PTHR34039:SF1">
    <property type="entry name" value="UPF0102 PROTEIN YRAN"/>
    <property type="match status" value="1"/>
</dbReference>
<dbReference type="GO" id="GO:0003676">
    <property type="term" value="F:nucleic acid binding"/>
    <property type="evidence" value="ECO:0007669"/>
    <property type="project" value="InterPro"/>
</dbReference>
<evidence type="ECO:0000313" key="4">
    <source>
        <dbReference type="Proteomes" id="UP000294257"/>
    </source>
</evidence>
<dbReference type="Gene3D" id="3.40.1350.10">
    <property type="match status" value="1"/>
</dbReference>
<dbReference type="CDD" id="cd20736">
    <property type="entry name" value="PoNe_Nuclease"/>
    <property type="match status" value="1"/>
</dbReference>
<sequence>MDATVIDGAAEHAPHRLGRKGEELAVRYLESQGLVVLSRNWRCRDGELDVVATDGRLLLVCEVKTRAGVGFGTPTEAVTADKAARIRRLARQWMAAHHCRGCEVRCDIVSIVWPPGEKPRLEHLKGAF</sequence>
<evidence type="ECO:0000313" key="3">
    <source>
        <dbReference type="EMBL" id="RZS34673.1"/>
    </source>
</evidence>
<evidence type="ECO:0000256" key="1">
    <source>
        <dbReference type="ARBA" id="ARBA00006738"/>
    </source>
</evidence>
<protein>
    <recommendedName>
        <fullName evidence="2">UPF0102 protein EV193_10821</fullName>
    </recommendedName>
</protein>
<keyword evidence="3" id="KW-0255">Endonuclease</keyword>
<comment type="caution">
    <text evidence="3">The sequence shown here is derived from an EMBL/GenBank/DDBJ whole genome shotgun (WGS) entry which is preliminary data.</text>
</comment>
<dbReference type="InterPro" id="IPR011335">
    <property type="entry name" value="Restrct_endonuc-II-like"/>
</dbReference>
<accession>A0A4Q7KHD0</accession>
<comment type="similarity">
    <text evidence="1 2">Belongs to the UPF0102 family.</text>
</comment>
<dbReference type="HAMAP" id="MF_00048">
    <property type="entry name" value="UPF0102"/>
    <property type="match status" value="1"/>
</dbReference>
<dbReference type="Pfam" id="PF02021">
    <property type="entry name" value="UPF0102"/>
    <property type="match status" value="1"/>
</dbReference>
<keyword evidence="3" id="KW-0378">Hydrolase</keyword>
<keyword evidence="3" id="KW-0540">Nuclease</keyword>
<name>A0A4Q7KHD0_9PSEU</name>
<dbReference type="OrthoDB" id="9794876at2"/>
<dbReference type="RefSeq" id="WP_130346138.1">
    <property type="nucleotide sequence ID" value="NZ_SGWQ01000008.1"/>
</dbReference>
<evidence type="ECO:0000256" key="2">
    <source>
        <dbReference type="HAMAP-Rule" id="MF_00048"/>
    </source>
</evidence>
<dbReference type="GO" id="GO:0004519">
    <property type="term" value="F:endonuclease activity"/>
    <property type="evidence" value="ECO:0007669"/>
    <property type="project" value="UniProtKB-KW"/>
</dbReference>
<dbReference type="NCBIfam" id="NF009154">
    <property type="entry name" value="PRK12497.3-3"/>
    <property type="match status" value="1"/>
</dbReference>
<proteinExistence type="inferred from homology"/>
<dbReference type="EMBL" id="SGWQ01000008">
    <property type="protein sequence ID" value="RZS34673.1"/>
    <property type="molecule type" value="Genomic_DNA"/>
</dbReference>
<dbReference type="Proteomes" id="UP000294257">
    <property type="component" value="Unassembled WGS sequence"/>
</dbReference>
<dbReference type="PANTHER" id="PTHR34039">
    <property type="entry name" value="UPF0102 PROTEIN YRAN"/>
    <property type="match status" value="1"/>
</dbReference>
<reference evidence="3 4" key="1">
    <citation type="submission" date="2019-02" db="EMBL/GenBank/DDBJ databases">
        <title>Genomic Encyclopedia of Type Strains, Phase IV (KMG-IV): sequencing the most valuable type-strain genomes for metagenomic binning, comparative biology and taxonomic classification.</title>
        <authorList>
            <person name="Goeker M."/>
        </authorList>
    </citation>
    <scope>NUCLEOTIDE SEQUENCE [LARGE SCALE GENOMIC DNA]</scope>
    <source>
        <strain evidence="3 4">DSM 101727</strain>
    </source>
</reference>
<dbReference type="InterPro" id="IPR011856">
    <property type="entry name" value="tRNA_endonuc-like_dom_sf"/>
</dbReference>
<keyword evidence="4" id="KW-1185">Reference proteome</keyword>
<dbReference type="NCBIfam" id="NF009150">
    <property type="entry name" value="PRK12497.1-3"/>
    <property type="match status" value="1"/>
</dbReference>
<organism evidence="3 4">
    <name type="scientific">Herbihabitans rhizosphaerae</name>
    <dbReference type="NCBI Taxonomy" id="1872711"/>
    <lineage>
        <taxon>Bacteria</taxon>
        <taxon>Bacillati</taxon>
        <taxon>Actinomycetota</taxon>
        <taxon>Actinomycetes</taxon>
        <taxon>Pseudonocardiales</taxon>
        <taxon>Pseudonocardiaceae</taxon>
        <taxon>Herbihabitans</taxon>
    </lineage>
</organism>
<dbReference type="AlphaFoldDB" id="A0A4Q7KHD0"/>